<dbReference type="AlphaFoldDB" id="I0K8Z3"/>
<feature type="domain" description="SnoaL-like" evidence="1">
    <location>
        <begin position="1"/>
        <end position="119"/>
    </location>
</feature>
<protein>
    <recommendedName>
        <fullName evidence="1">SnoaL-like domain-containing protein</fullName>
    </recommendedName>
</protein>
<dbReference type="Pfam" id="PF20409">
    <property type="entry name" value="SnoaL_5"/>
    <property type="match status" value="1"/>
</dbReference>
<proteinExistence type="predicted"/>
<dbReference type="KEGG" id="fae:FAES_2587"/>
<dbReference type="RefSeq" id="WP_015331695.1">
    <property type="nucleotide sequence ID" value="NC_020054.1"/>
</dbReference>
<dbReference type="SUPFAM" id="SSF54427">
    <property type="entry name" value="NTF2-like"/>
    <property type="match status" value="1"/>
</dbReference>
<dbReference type="HOGENOM" id="CLU_151236_0_0_10"/>
<reference evidence="2 3" key="1">
    <citation type="journal article" date="2012" name="J. Bacteriol.">
        <title>Genome Sequence of Fibrella aestuarina BUZ 2T, a Filamentous Marine Bacterium.</title>
        <authorList>
            <person name="Filippini M."/>
            <person name="Qi W."/>
            <person name="Blom J."/>
            <person name="Goesmann A."/>
            <person name="Smits T.H."/>
            <person name="Bagheri H.C."/>
        </authorList>
    </citation>
    <scope>NUCLEOTIDE SEQUENCE [LARGE SCALE GENOMIC DNA]</scope>
    <source>
        <strain evidence="3">BUZ 2T</strain>
    </source>
</reference>
<name>I0K8Z3_9BACT</name>
<accession>I0K8Z3</accession>
<dbReference type="EMBL" id="HE796683">
    <property type="protein sequence ID" value="CCH00596.1"/>
    <property type="molecule type" value="Genomic_DNA"/>
</dbReference>
<dbReference type="STRING" id="1166018.FAES_2587"/>
<dbReference type="OrthoDB" id="336094at2"/>
<keyword evidence="3" id="KW-1185">Reference proteome</keyword>
<evidence type="ECO:0000313" key="3">
    <source>
        <dbReference type="Proteomes" id="UP000011058"/>
    </source>
</evidence>
<dbReference type="Gene3D" id="3.10.450.50">
    <property type="match status" value="1"/>
</dbReference>
<dbReference type="Proteomes" id="UP000011058">
    <property type="component" value="Chromosome"/>
</dbReference>
<dbReference type="eggNOG" id="COG3631">
    <property type="taxonomic scope" value="Bacteria"/>
</dbReference>
<dbReference type="PATRIC" id="fig|1166018.3.peg.4353"/>
<organism evidence="2 3">
    <name type="scientific">Fibrella aestuarina BUZ 2</name>
    <dbReference type="NCBI Taxonomy" id="1166018"/>
    <lineage>
        <taxon>Bacteria</taxon>
        <taxon>Pseudomonadati</taxon>
        <taxon>Bacteroidota</taxon>
        <taxon>Cytophagia</taxon>
        <taxon>Cytophagales</taxon>
        <taxon>Spirosomataceae</taxon>
        <taxon>Fibrella</taxon>
    </lineage>
</organism>
<evidence type="ECO:0000259" key="1">
    <source>
        <dbReference type="Pfam" id="PF20409"/>
    </source>
</evidence>
<gene>
    <name evidence="2" type="ORF">FAES_2587</name>
</gene>
<dbReference type="InterPro" id="IPR032710">
    <property type="entry name" value="NTF2-like_dom_sf"/>
</dbReference>
<dbReference type="InterPro" id="IPR046860">
    <property type="entry name" value="SnoaL_5"/>
</dbReference>
<sequence>MTTEQVAKRYYELIQQHQYEQIQNELYAPDAVSIEPENASGLPLVVTGIEALRQKEGLFFTQVDELFGSYMSELVVSTFFFSMMTGMDVKMKGKERKKKEQICVFEVRDGKIVKEQFFYDDFA</sequence>
<evidence type="ECO:0000313" key="2">
    <source>
        <dbReference type="EMBL" id="CCH00596.1"/>
    </source>
</evidence>